<dbReference type="Gene3D" id="3.40.50.720">
    <property type="entry name" value="NAD(P)-binding Rossmann-like Domain"/>
    <property type="match status" value="1"/>
</dbReference>
<dbReference type="InterPro" id="IPR036188">
    <property type="entry name" value="FAD/NAD-bd_sf"/>
</dbReference>
<comment type="cofactor">
    <cofactor evidence="1">
        <name>FAD</name>
        <dbReference type="ChEBI" id="CHEBI:57692"/>
    </cofactor>
</comment>
<evidence type="ECO:0000256" key="3">
    <source>
        <dbReference type="ARBA" id="ARBA00013223"/>
    </source>
</evidence>
<keyword evidence="5" id="KW-0274">FAD</keyword>
<protein>
    <recommendedName>
        <fullName evidence="3">ferredoxin--NADP(+) reductase</fullName>
        <ecNumber evidence="3">1.18.1.2</ecNumber>
    </recommendedName>
</protein>
<comment type="catalytic activity">
    <reaction evidence="8">
        <text>2 reduced [2Fe-2S]-[ferredoxin] + NADP(+) + H(+) = 2 oxidized [2Fe-2S]-[ferredoxin] + NADPH</text>
        <dbReference type="Rhea" id="RHEA:20125"/>
        <dbReference type="Rhea" id="RHEA-COMP:10000"/>
        <dbReference type="Rhea" id="RHEA-COMP:10001"/>
        <dbReference type="ChEBI" id="CHEBI:15378"/>
        <dbReference type="ChEBI" id="CHEBI:33737"/>
        <dbReference type="ChEBI" id="CHEBI:33738"/>
        <dbReference type="ChEBI" id="CHEBI:57783"/>
        <dbReference type="ChEBI" id="CHEBI:58349"/>
        <dbReference type="EC" id="1.18.1.2"/>
    </reaction>
</comment>
<evidence type="ECO:0000256" key="8">
    <source>
        <dbReference type="ARBA" id="ARBA00047776"/>
    </source>
</evidence>
<gene>
    <name evidence="10" type="primary">fprA</name>
    <name evidence="10" type="ORF">CMASS_09325</name>
</gene>
<evidence type="ECO:0000259" key="9">
    <source>
        <dbReference type="Pfam" id="PF07992"/>
    </source>
</evidence>
<dbReference type="GO" id="GO:0016874">
    <property type="term" value="F:ligase activity"/>
    <property type="evidence" value="ECO:0007669"/>
    <property type="project" value="UniProtKB-KW"/>
</dbReference>
<dbReference type="EMBL" id="CP063189">
    <property type="protein sequence ID" value="WCZ33277.1"/>
    <property type="molecule type" value="Genomic_DNA"/>
</dbReference>
<evidence type="ECO:0000256" key="4">
    <source>
        <dbReference type="ARBA" id="ARBA00022630"/>
    </source>
</evidence>
<keyword evidence="4" id="KW-0285">Flavoprotein</keyword>
<dbReference type="GO" id="GO:0004324">
    <property type="term" value="F:ferredoxin-NADP+ reductase activity"/>
    <property type="evidence" value="ECO:0007669"/>
    <property type="project" value="UniProtKB-EC"/>
</dbReference>
<evidence type="ECO:0000256" key="5">
    <source>
        <dbReference type="ARBA" id="ARBA00022827"/>
    </source>
</evidence>
<organism evidence="10 11">
    <name type="scientific">Corynebacterium massiliense DSM 45435</name>
    <dbReference type="NCBI Taxonomy" id="1121364"/>
    <lineage>
        <taxon>Bacteria</taxon>
        <taxon>Bacillati</taxon>
        <taxon>Actinomycetota</taxon>
        <taxon>Actinomycetes</taxon>
        <taxon>Mycobacteriales</taxon>
        <taxon>Corynebacteriaceae</taxon>
        <taxon>Corynebacterium</taxon>
    </lineage>
</organism>
<accession>A0ABY7U9A4</accession>
<sequence length="455" mass="49774">MSTPLRVAVVGSGPAGIYASDLLLKSDVDVEVDILEKMPTPFGLIRYGVAPDHPRIKGIVRSLHNVMNKDGIRFLGNIEVGRDITVEELRDYYDAIIFATGATADRALGVPGEDLKGNYGAGEFVGFYDGNPNFERDWDLSAESVAVVGVGNVSLDVSRILAKTADELLVTEIPNNVYEALKKNRAKEVHVFGRRGPAQAKYTPKELKELDESPTIEVVVDPEDIDYDEASESARREAKSTDLVCQTLESYAMREPQDAPHKIFIHFFQQPVEILGEDDHVTAIKTERTELDGTGNVTGTGEYTEWPVGAVYRAVGYRPQDVDGVPFDSKRSVIPNDGGHVLADVDGAKLPGLYTTGWIKRGPVGLIGNTKSDAKDTTTMLLADWKAGELDEAAQRDPEAIVKLLEDRGISVTTWEGWGRLDAAERAAGEEVGRERIKIVEWDEMVKHAGPQAGE</sequence>
<comment type="similarity">
    <text evidence="2">Belongs to the ferredoxin--NADP reductase type 1 family.</text>
</comment>
<evidence type="ECO:0000256" key="6">
    <source>
        <dbReference type="ARBA" id="ARBA00022857"/>
    </source>
</evidence>
<dbReference type="PRINTS" id="PR00419">
    <property type="entry name" value="ADXRDTASE"/>
</dbReference>
<keyword evidence="6" id="KW-0521">NADP</keyword>
<dbReference type="RefSeq" id="WP_022862978.1">
    <property type="nucleotide sequence ID" value="NZ_ATVG01000005.1"/>
</dbReference>
<dbReference type="InterPro" id="IPR023753">
    <property type="entry name" value="FAD/NAD-binding_dom"/>
</dbReference>
<keyword evidence="7 10" id="KW-0560">Oxidoreductase</keyword>
<dbReference type="SUPFAM" id="SSF51971">
    <property type="entry name" value="Nucleotide-binding domain"/>
    <property type="match status" value="2"/>
</dbReference>
<evidence type="ECO:0000256" key="1">
    <source>
        <dbReference type="ARBA" id="ARBA00001974"/>
    </source>
</evidence>
<evidence type="ECO:0000256" key="2">
    <source>
        <dbReference type="ARBA" id="ARBA00008312"/>
    </source>
</evidence>
<evidence type="ECO:0000313" key="10">
    <source>
        <dbReference type="EMBL" id="WCZ33277.1"/>
    </source>
</evidence>
<dbReference type="Proteomes" id="UP001220064">
    <property type="component" value="Chromosome"/>
</dbReference>
<name>A0ABY7U9A4_9CORY</name>
<dbReference type="InterPro" id="IPR021163">
    <property type="entry name" value="Ferredox_Rdtase_adrenod"/>
</dbReference>
<dbReference type="PANTHER" id="PTHR48467">
    <property type="entry name" value="GLUTAMATE SYNTHASE 1 [NADH], CHLOROPLASTIC-LIKE"/>
    <property type="match status" value="1"/>
</dbReference>
<evidence type="ECO:0000256" key="7">
    <source>
        <dbReference type="ARBA" id="ARBA00023002"/>
    </source>
</evidence>
<feature type="domain" description="FAD/NAD(P)-binding" evidence="9">
    <location>
        <begin position="6"/>
        <end position="186"/>
    </location>
</feature>
<proteinExistence type="inferred from homology"/>
<dbReference type="InterPro" id="IPR055275">
    <property type="entry name" value="Ferredox_Rdtase"/>
</dbReference>
<evidence type="ECO:0000313" key="11">
    <source>
        <dbReference type="Proteomes" id="UP001220064"/>
    </source>
</evidence>
<dbReference type="PIRSF" id="PIRSF000362">
    <property type="entry name" value="FNR"/>
    <property type="match status" value="1"/>
</dbReference>
<dbReference type="Pfam" id="PF07992">
    <property type="entry name" value="Pyr_redox_2"/>
    <property type="match status" value="1"/>
</dbReference>
<dbReference type="EC" id="1.18.1.2" evidence="3"/>
<dbReference type="PANTHER" id="PTHR48467:SF1">
    <property type="entry name" value="GLUTAMATE SYNTHASE 1 [NADH], CHLOROPLASTIC-LIKE"/>
    <property type="match status" value="1"/>
</dbReference>
<keyword evidence="11" id="KW-1185">Reference proteome</keyword>
<dbReference type="Gene3D" id="3.50.50.60">
    <property type="entry name" value="FAD/NAD(P)-binding domain"/>
    <property type="match status" value="1"/>
</dbReference>
<keyword evidence="10" id="KW-0436">Ligase</keyword>
<reference evidence="10 11" key="1">
    <citation type="submission" date="2020-10" db="EMBL/GenBank/DDBJ databases">
        <title>Complete genome sequence of Corynebacterium massiliense DSM 45435, type strain of Corynebacterium massiliense.</title>
        <authorList>
            <person name="Busche T."/>
            <person name="Kalinowski J."/>
            <person name="Ruckert C."/>
        </authorList>
    </citation>
    <scope>NUCLEOTIDE SEQUENCE [LARGE SCALE GENOMIC DNA]</scope>
    <source>
        <strain evidence="10 11">DSM 45435</strain>
    </source>
</reference>